<evidence type="ECO:0000313" key="2">
    <source>
        <dbReference type="EMBL" id="RAH60298.1"/>
    </source>
</evidence>
<proteinExistence type="predicted"/>
<feature type="transmembrane region" description="Helical" evidence="1">
    <location>
        <begin position="75"/>
        <end position="96"/>
    </location>
</feature>
<dbReference type="Proteomes" id="UP000249526">
    <property type="component" value="Unassembled WGS sequence"/>
</dbReference>
<keyword evidence="1" id="KW-1133">Transmembrane helix</keyword>
<sequence>MVLGLSSRRWAMTSVGDRLVVLADPFLPLQKPCPEIIDQSFQLHLGACRSRGRWGKKGREKGREALRLADSVFELFLNILTTFFLFASAVSNLVVFMG</sequence>
<keyword evidence="3" id="KW-1185">Reference proteome</keyword>
<keyword evidence="1" id="KW-0472">Membrane</keyword>
<evidence type="ECO:0000313" key="3">
    <source>
        <dbReference type="Proteomes" id="UP000249526"/>
    </source>
</evidence>
<dbReference type="RefSeq" id="XP_025518220.1">
    <property type="nucleotide sequence ID" value="XM_025654727.1"/>
</dbReference>
<keyword evidence="1" id="KW-0812">Transmembrane</keyword>
<gene>
    <name evidence="2" type="ORF">BO85DRAFT_223238</name>
</gene>
<reference evidence="2 3" key="1">
    <citation type="submission" date="2018-02" db="EMBL/GenBank/DDBJ databases">
        <title>The genomes of Aspergillus section Nigri reveals drivers in fungal speciation.</title>
        <authorList>
            <consortium name="DOE Joint Genome Institute"/>
            <person name="Vesth T.C."/>
            <person name="Nybo J."/>
            <person name="Theobald S."/>
            <person name="Brandl J."/>
            <person name="Frisvad J.C."/>
            <person name="Nielsen K.F."/>
            <person name="Lyhne E.K."/>
            <person name="Kogle M.E."/>
            <person name="Kuo A."/>
            <person name="Riley R."/>
            <person name="Clum A."/>
            <person name="Nolan M."/>
            <person name="Lipzen A."/>
            <person name="Salamov A."/>
            <person name="Henrissat B."/>
            <person name="Wiebenga A."/>
            <person name="De vries R.P."/>
            <person name="Grigoriev I.V."/>
            <person name="Mortensen U.H."/>
            <person name="Andersen M.R."/>
            <person name="Baker S.E."/>
        </authorList>
    </citation>
    <scope>NUCLEOTIDE SEQUENCE [LARGE SCALE GENOMIC DNA]</scope>
    <source>
        <strain evidence="2 3">CBS 112811</strain>
    </source>
</reference>
<evidence type="ECO:0000256" key="1">
    <source>
        <dbReference type="SAM" id="Phobius"/>
    </source>
</evidence>
<organism evidence="2 3">
    <name type="scientific">Aspergillus piperis CBS 112811</name>
    <dbReference type="NCBI Taxonomy" id="1448313"/>
    <lineage>
        <taxon>Eukaryota</taxon>
        <taxon>Fungi</taxon>
        <taxon>Dikarya</taxon>
        <taxon>Ascomycota</taxon>
        <taxon>Pezizomycotina</taxon>
        <taxon>Eurotiomycetes</taxon>
        <taxon>Eurotiomycetidae</taxon>
        <taxon>Eurotiales</taxon>
        <taxon>Aspergillaceae</taxon>
        <taxon>Aspergillus</taxon>
        <taxon>Aspergillus subgen. Circumdati</taxon>
    </lineage>
</organism>
<name>A0A8G1R673_9EURO</name>
<dbReference type="EMBL" id="KZ825057">
    <property type="protein sequence ID" value="RAH60298.1"/>
    <property type="molecule type" value="Genomic_DNA"/>
</dbReference>
<accession>A0A8G1R673</accession>
<dbReference type="AlphaFoldDB" id="A0A8G1R673"/>
<dbReference type="GeneID" id="37158129"/>
<protein>
    <submittedName>
        <fullName evidence="2">Uncharacterized protein</fullName>
    </submittedName>
</protein>